<proteinExistence type="predicted"/>
<dbReference type="InterPro" id="IPR001387">
    <property type="entry name" value="Cro/C1-type_HTH"/>
</dbReference>
<dbReference type="CDD" id="cd00093">
    <property type="entry name" value="HTH_XRE"/>
    <property type="match status" value="1"/>
</dbReference>
<dbReference type="PANTHER" id="PTHR36924:SF1">
    <property type="entry name" value="ANTITOXIN HIGA-1"/>
    <property type="match status" value="1"/>
</dbReference>
<evidence type="ECO:0000313" key="4">
    <source>
        <dbReference type="Proteomes" id="UP000587396"/>
    </source>
</evidence>
<comment type="caution">
    <text evidence="3">The sequence shown here is derived from an EMBL/GenBank/DDBJ whole genome shotgun (WGS) entry which is preliminary data.</text>
</comment>
<dbReference type="EMBL" id="JACMSE010000001">
    <property type="protein sequence ID" value="MBC2888270.1"/>
    <property type="molecule type" value="Genomic_DNA"/>
</dbReference>
<sequence length="108" mass="12513">MTEPRNMLIVSRKPTHPGEVLREEFMPDCGLTVSQLARRLSISRQSANELVRCRRSVSSDMALRLSRLFGTSPEYWLNLQRNVDLWDSLDLHRDDIERIEPLSWCSAG</sequence>
<evidence type="ECO:0000256" key="1">
    <source>
        <dbReference type="ARBA" id="ARBA00023125"/>
    </source>
</evidence>
<dbReference type="NCBIfam" id="TIGR02607">
    <property type="entry name" value="antidote_HigA"/>
    <property type="match status" value="1"/>
</dbReference>
<organism evidence="3 4">
    <name type="scientific">Gordonibacter massiliensis</name>
    <name type="common">ex Traore et al. 2017</name>
    <dbReference type="NCBI Taxonomy" id="1841863"/>
    <lineage>
        <taxon>Bacteria</taxon>
        <taxon>Bacillati</taxon>
        <taxon>Actinomycetota</taxon>
        <taxon>Coriobacteriia</taxon>
        <taxon>Eggerthellales</taxon>
        <taxon>Eggerthellaceae</taxon>
        <taxon>Gordonibacter</taxon>
    </lineage>
</organism>
<feature type="domain" description="HTH cro/C1-type" evidence="2">
    <location>
        <begin position="30"/>
        <end position="76"/>
    </location>
</feature>
<name>A0A842JGT3_9ACTN</name>
<dbReference type="RefSeq" id="WP_185904220.1">
    <property type="nucleotide sequence ID" value="NZ_JACMSE010000001.1"/>
</dbReference>
<dbReference type="PROSITE" id="PS50943">
    <property type="entry name" value="HTH_CROC1"/>
    <property type="match status" value="1"/>
</dbReference>
<dbReference type="GO" id="GO:0003677">
    <property type="term" value="F:DNA binding"/>
    <property type="evidence" value="ECO:0007669"/>
    <property type="project" value="UniProtKB-KW"/>
</dbReference>
<protein>
    <submittedName>
        <fullName evidence="3">HigA family addiction module antidote protein</fullName>
    </submittedName>
</protein>
<dbReference type="Pfam" id="PF01381">
    <property type="entry name" value="HTH_3"/>
    <property type="match status" value="1"/>
</dbReference>
<dbReference type="SUPFAM" id="SSF47413">
    <property type="entry name" value="lambda repressor-like DNA-binding domains"/>
    <property type="match status" value="1"/>
</dbReference>
<keyword evidence="1" id="KW-0238">DNA-binding</keyword>
<dbReference type="InterPro" id="IPR010982">
    <property type="entry name" value="Lambda_DNA-bd_dom_sf"/>
</dbReference>
<evidence type="ECO:0000259" key="2">
    <source>
        <dbReference type="PROSITE" id="PS50943"/>
    </source>
</evidence>
<dbReference type="InterPro" id="IPR013430">
    <property type="entry name" value="Toxin_antidote_HigA"/>
</dbReference>
<dbReference type="Proteomes" id="UP000587396">
    <property type="component" value="Unassembled WGS sequence"/>
</dbReference>
<keyword evidence="4" id="KW-1185">Reference proteome</keyword>
<dbReference type="PANTHER" id="PTHR36924">
    <property type="entry name" value="ANTITOXIN HIGA-1"/>
    <property type="match status" value="1"/>
</dbReference>
<dbReference type="SMART" id="SM00530">
    <property type="entry name" value="HTH_XRE"/>
    <property type="match status" value="1"/>
</dbReference>
<reference evidence="3 4" key="1">
    <citation type="submission" date="2020-08" db="EMBL/GenBank/DDBJ databases">
        <authorList>
            <person name="Liu C."/>
            <person name="Sun Q."/>
        </authorList>
    </citation>
    <scope>NUCLEOTIDE SEQUENCE [LARGE SCALE GENOMIC DNA]</scope>
    <source>
        <strain evidence="3 4">N22</strain>
    </source>
</reference>
<evidence type="ECO:0000313" key="3">
    <source>
        <dbReference type="EMBL" id="MBC2888270.1"/>
    </source>
</evidence>
<dbReference type="AlphaFoldDB" id="A0A842JGT3"/>
<gene>
    <name evidence="3" type="ORF">H7313_02745</name>
</gene>
<dbReference type="Gene3D" id="1.10.260.40">
    <property type="entry name" value="lambda repressor-like DNA-binding domains"/>
    <property type="match status" value="1"/>
</dbReference>
<accession>A0A842JGT3</accession>